<evidence type="ECO:0000256" key="2">
    <source>
        <dbReference type="ARBA" id="ARBA00008017"/>
    </source>
</evidence>
<comment type="subcellular location">
    <subcellularLocation>
        <location evidence="1">Cell membrane</location>
        <topology evidence="1">Multi-pass membrane protein</topology>
    </subcellularLocation>
</comment>
<proteinExistence type="inferred from homology"/>
<dbReference type="InterPro" id="IPR049278">
    <property type="entry name" value="MS_channel_C"/>
</dbReference>
<dbReference type="SUPFAM" id="SSF82861">
    <property type="entry name" value="Mechanosensitive channel protein MscS (YggB), transmembrane region"/>
    <property type="match status" value="1"/>
</dbReference>
<organism evidence="10 11">
    <name type="scientific">Porcincola intestinalis</name>
    <dbReference type="NCBI Taxonomy" id="2606632"/>
    <lineage>
        <taxon>Bacteria</taxon>
        <taxon>Bacillati</taxon>
        <taxon>Bacillota</taxon>
        <taxon>Clostridia</taxon>
        <taxon>Lachnospirales</taxon>
        <taxon>Lachnospiraceae</taxon>
        <taxon>Porcincola</taxon>
    </lineage>
</organism>
<accession>A0A6L5X885</accession>
<feature type="transmembrane region" description="Helical" evidence="7">
    <location>
        <begin position="53"/>
        <end position="78"/>
    </location>
</feature>
<protein>
    <submittedName>
        <fullName evidence="10">Mechanosensitive ion channel</fullName>
    </submittedName>
</protein>
<dbReference type="GO" id="GO:0008381">
    <property type="term" value="F:mechanosensitive monoatomic ion channel activity"/>
    <property type="evidence" value="ECO:0007669"/>
    <property type="project" value="InterPro"/>
</dbReference>
<feature type="domain" description="Mechanosensitive ion channel MscS C-terminal" evidence="9">
    <location>
        <begin position="186"/>
        <end position="255"/>
    </location>
</feature>
<name>A0A6L5X885_9FIRM</name>
<evidence type="ECO:0000256" key="6">
    <source>
        <dbReference type="ARBA" id="ARBA00023136"/>
    </source>
</evidence>
<keyword evidence="4 7" id="KW-0812">Transmembrane</keyword>
<gene>
    <name evidence="10" type="ORF">FYJ35_12285</name>
</gene>
<evidence type="ECO:0000313" key="10">
    <source>
        <dbReference type="EMBL" id="MSS15797.1"/>
    </source>
</evidence>
<dbReference type="Pfam" id="PF21082">
    <property type="entry name" value="MS_channel_3rd"/>
    <property type="match status" value="1"/>
</dbReference>
<keyword evidence="6 7" id="KW-0472">Membrane</keyword>
<dbReference type="InterPro" id="IPR011014">
    <property type="entry name" value="MscS_channel_TM-2"/>
</dbReference>
<evidence type="ECO:0000256" key="1">
    <source>
        <dbReference type="ARBA" id="ARBA00004651"/>
    </source>
</evidence>
<dbReference type="SUPFAM" id="SSF50182">
    <property type="entry name" value="Sm-like ribonucleoproteins"/>
    <property type="match status" value="1"/>
</dbReference>
<dbReference type="InterPro" id="IPR011066">
    <property type="entry name" value="MscS_channel_C_sf"/>
</dbReference>
<dbReference type="AlphaFoldDB" id="A0A6L5X885"/>
<dbReference type="InterPro" id="IPR023408">
    <property type="entry name" value="MscS_beta-dom_sf"/>
</dbReference>
<evidence type="ECO:0000259" key="8">
    <source>
        <dbReference type="Pfam" id="PF00924"/>
    </source>
</evidence>
<dbReference type="SUPFAM" id="SSF82689">
    <property type="entry name" value="Mechanosensitive channel protein MscS (YggB), C-terminal domain"/>
    <property type="match status" value="1"/>
</dbReference>
<dbReference type="Gene3D" id="3.30.70.100">
    <property type="match status" value="1"/>
</dbReference>
<dbReference type="PANTHER" id="PTHR30221:SF1">
    <property type="entry name" value="SMALL-CONDUCTANCE MECHANOSENSITIVE CHANNEL"/>
    <property type="match status" value="1"/>
</dbReference>
<dbReference type="EMBL" id="VULZ01000015">
    <property type="protein sequence ID" value="MSS15797.1"/>
    <property type="molecule type" value="Genomic_DNA"/>
</dbReference>
<dbReference type="GO" id="GO:0005886">
    <property type="term" value="C:plasma membrane"/>
    <property type="evidence" value="ECO:0007669"/>
    <property type="project" value="UniProtKB-SubCell"/>
</dbReference>
<keyword evidence="11" id="KW-1185">Reference proteome</keyword>
<dbReference type="InterPro" id="IPR006685">
    <property type="entry name" value="MscS_channel_2nd"/>
</dbReference>
<evidence type="ECO:0000313" key="11">
    <source>
        <dbReference type="Proteomes" id="UP000481852"/>
    </source>
</evidence>
<reference evidence="10 11" key="1">
    <citation type="submission" date="2019-08" db="EMBL/GenBank/DDBJ databases">
        <title>In-depth cultivation of the pig gut microbiome towards novel bacterial diversity and tailored functional studies.</title>
        <authorList>
            <person name="Wylensek D."/>
            <person name="Hitch T.C.A."/>
            <person name="Clavel T."/>
        </authorList>
    </citation>
    <scope>NUCLEOTIDE SEQUENCE [LARGE SCALE GENOMIC DNA]</scope>
    <source>
        <strain evidence="10 11">Oil+RF-744-WCA-WT-11</strain>
    </source>
</reference>
<dbReference type="Proteomes" id="UP000481852">
    <property type="component" value="Unassembled WGS sequence"/>
</dbReference>
<dbReference type="Gene3D" id="1.10.287.1260">
    <property type="match status" value="1"/>
</dbReference>
<feature type="domain" description="Mechanosensitive ion channel MscS" evidence="8">
    <location>
        <begin position="103"/>
        <end position="167"/>
    </location>
</feature>
<comment type="similarity">
    <text evidence="2">Belongs to the MscS (TC 1.A.23) family.</text>
</comment>
<keyword evidence="3" id="KW-1003">Cell membrane</keyword>
<keyword evidence="5 7" id="KW-1133">Transmembrane helix</keyword>
<dbReference type="RefSeq" id="WP_154527002.1">
    <property type="nucleotide sequence ID" value="NZ_JAXFIP010000104.1"/>
</dbReference>
<dbReference type="PANTHER" id="PTHR30221">
    <property type="entry name" value="SMALL-CONDUCTANCE MECHANOSENSITIVE CHANNEL"/>
    <property type="match status" value="1"/>
</dbReference>
<comment type="caution">
    <text evidence="10">The sequence shown here is derived from an EMBL/GenBank/DDBJ whole genome shotgun (WGS) entry which is preliminary data.</text>
</comment>
<dbReference type="InterPro" id="IPR010920">
    <property type="entry name" value="LSM_dom_sf"/>
</dbReference>
<dbReference type="InterPro" id="IPR045275">
    <property type="entry name" value="MscS_archaea/bacteria_type"/>
</dbReference>
<evidence type="ECO:0000256" key="4">
    <source>
        <dbReference type="ARBA" id="ARBA00022692"/>
    </source>
</evidence>
<feature type="transmembrane region" description="Helical" evidence="7">
    <location>
        <begin position="84"/>
        <end position="107"/>
    </location>
</feature>
<evidence type="ECO:0000256" key="7">
    <source>
        <dbReference type="SAM" id="Phobius"/>
    </source>
</evidence>
<sequence length="264" mass="28606">MQQLLNKIIEVCTTAGTRILLAIVVWAAGRFLIRKLVAFLQKRDLLRKMEPTVASFVGNFINILLNILLILTVINILGVPMASVVTVLAAAGVAVGMSLQGALSNLAGGIMLMFFRPFSVGDYVSAGGEEGTVKGIALFYTTLLTSDNKRVMIPNGTLMNANITNYSSEGMRRVDLAFSCGKGESVQKVETLMISCLSAQEKVLKDPAPFARLTGGTDQALQFSVRVWCRTADYWDVYYDLLERVVTAMNEAGISAPAIRVTQA</sequence>
<evidence type="ECO:0000256" key="3">
    <source>
        <dbReference type="ARBA" id="ARBA00022475"/>
    </source>
</evidence>
<dbReference type="Pfam" id="PF00924">
    <property type="entry name" value="MS_channel_2nd"/>
    <property type="match status" value="1"/>
</dbReference>
<evidence type="ECO:0000259" key="9">
    <source>
        <dbReference type="Pfam" id="PF21082"/>
    </source>
</evidence>
<evidence type="ECO:0000256" key="5">
    <source>
        <dbReference type="ARBA" id="ARBA00022989"/>
    </source>
</evidence>
<feature type="transmembrane region" description="Helical" evidence="7">
    <location>
        <begin position="15"/>
        <end position="33"/>
    </location>
</feature>
<dbReference type="Gene3D" id="2.30.30.60">
    <property type="match status" value="1"/>
</dbReference>